<accession>A0ACB8S9G8</accession>
<reference evidence="1" key="1">
    <citation type="submission" date="2021-02" db="EMBL/GenBank/DDBJ databases">
        <authorList>
            <consortium name="DOE Joint Genome Institute"/>
            <person name="Ahrendt S."/>
            <person name="Looney B.P."/>
            <person name="Miyauchi S."/>
            <person name="Morin E."/>
            <person name="Drula E."/>
            <person name="Courty P.E."/>
            <person name="Chicoki N."/>
            <person name="Fauchery L."/>
            <person name="Kohler A."/>
            <person name="Kuo A."/>
            <person name="Labutti K."/>
            <person name="Pangilinan J."/>
            <person name="Lipzen A."/>
            <person name="Riley R."/>
            <person name="Andreopoulos W."/>
            <person name="He G."/>
            <person name="Johnson J."/>
            <person name="Barry K.W."/>
            <person name="Grigoriev I.V."/>
            <person name="Nagy L."/>
            <person name="Hibbett D."/>
            <person name="Henrissat B."/>
            <person name="Matheny P.B."/>
            <person name="Labbe J."/>
            <person name="Martin F."/>
        </authorList>
    </citation>
    <scope>NUCLEOTIDE SEQUENCE</scope>
    <source>
        <strain evidence="1">FP105234-sp</strain>
    </source>
</reference>
<reference evidence="1" key="2">
    <citation type="journal article" date="2022" name="New Phytol.">
        <title>Evolutionary transition to the ectomycorrhizal habit in the genomes of a hyperdiverse lineage of mushroom-forming fungi.</title>
        <authorList>
            <person name="Looney B."/>
            <person name="Miyauchi S."/>
            <person name="Morin E."/>
            <person name="Drula E."/>
            <person name="Courty P.E."/>
            <person name="Kohler A."/>
            <person name="Kuo A."/>
            <person name="LaButti K."/>
            <person name="Pangilinan J."/>
            <person name="Lipzen A."/>
            <person name="Riley R."/>
            <person name="Andreopoulos W."/>
            <person name="He G."/>
            <person name="Johnson J."/>
            <person name="Nolan M."/>
            <person name="Tritt A."/>
            <person name="Barry K.W."/>
            <person name="Grigoriev I.V."/>
            <person name="Nagy L.G."/>
            <person name="Hibbett D."/>
            <person name="Henrissat B."/>
            <person name="Matheny P.B."/>
            <person name="Labbe J."/>
            <person name="Martin F.M."/>
        </authorList>
    </citation>
    <scope>NUCLEOTIDE SEQUENCE</scope>
    <source>
        <strain evidence="1">FP105234-sp</strain>
    </source>
</reference>
<evidence type="ECO:0000313" key="2">
    <source>
        <dbReference type="Proteomes" id="UP000814033"/>
    </source>
</evidence>
<dbReference type="EMBL" id="MU275843">
    <property type="protein sequence ID" value="KAI0052818.1"/>
    <property type="molecule type" value="Genomic_DNA"/>
</dbReference>
<keyword evidence="2" id="KW-1185">Reference proteome</keyword>
<dbReference type="Proteomes" id="UP000814033">
    <property type="component" value="Unassembled WGS sequence"/>
</dbReference>
<gene>
    <name evidence="1" type="ORF">FA95DRAFT_1601514</name>
</gene>
<sequence length="427" mass="47440">MNKGSSPSTSGLADEETQKALALRAEKRAKNAQVKHEKAEVCKEEGNKLFKQGKYKDAIKKYEEASRIDAPRSFYLANIAAAYLKLESWDNAELYAQRALLQQPSFTKARYRRAIARKEKGELYAAIVDLEILLEQEPNCVEAQVELDKIQQRWERGEGELGGYESDDGYPQPDESRIELMSASDTTDFQHAGNGIPCRFYNHSGCVRGVACGFSHAPDQKSVRDALGKNVCLYFLIGDCKFGPVKCVYSHNRAFLTEGRWYDDDEKTMAARSIVHTQGTVDDPGLLPYLLGMLDKRIAWKFDSERALKWYAANRPGSGSQGKVNTGKNNGKGRGKGKGKGNGKGKGRGKGKGKGRGVIASGLRGAHQFTPYQGSSYDSYDELEDDLMEQRSNNMGFTDDQLEELLSQGVKPWDDDAWDVLEALSSL</sequence>
<comment type="caution">
    <text evidence="1">The sequence shown here is derived from an EMBL/GenBank/DDBJ whole genome shotgun (WGS) entry which is preliminary data.</text>
</comment>
<organism evidence="1 2">
    <name type="scientific">Auriscalpium vulgare</name>
    <dbReference type="NCBI Taxonomy" id="40419"/>
    <lineage>
        <taxon>Eukaryota</taxon>
        <taxon>Fungi</taxon>
        <taxon>Dikarya</taxon>
        <taxon>Basidiomycota</taxon>
        <taxon>Agaricomycotina</taxon>
        <taxon>Agaricomycetes</taxon>
        <taxon>Russulales</taxon>
        <taxon>Auriscalpiaceae</taxon>
        <taxon>Auriscalpium</taxon>
    </lineage>
</organism>
<name>A0ACB8S9G8_9AGAM</name>
<proteinExistence type="predicted"/>
<protein>
    <submittedName>
        <fullName evidence="1">Uncharacterized protein</fullName>
    </submittedName>
</protein>
<evidence type="ECO:0000313" key="1">
    <source>
        <dbReference type="EMBL" id="KAI0052818.1"/>
    </source>
</evidence>